<reference evidence="3 4" key="1">
    <citation type="submission" date="2019-03" db="EMBL/GenBank/DDBJ databases">
        <title>Genomic Encyclopedia of Type Strains, Phase IV (KMG-IV): sequencing the most valuable type-strain genomes for metagenomic binning, comparative biology and taxonomic classification.</title>
        <authorList>
            <person name="Goeker M."/>
        </authorList>
    </citation>
    <scope>NUCLEOTIDE SEQUENCE [LARGE SCALE GENOMIC DNA]</scope>
    <source>
        <strain evidence="3 4">DSM 18577</strain>
    </source>
</reference>
<feature type="signal peptide" evidence="1">
    <location>
        <begin position="1"/>
        <end position="23"/>
    </location>
</feature>
<dbReference type="OrthoDB" id="5733310at2"/>
<evidence type="ECO:0000313" key="3">
    <source>
        <dbReference type="EMBL" id="TCK46969.1"/>
    </source>
</evidence>
<dbReference type="Gene3D" id="3.30.1340.30">
    <property type="match status" value="2"/>
</dbReference>
<dbReference type="RefSeq" id="WP_131913865.1">
    <property type="nucleotide sequence ID" value="NZ_OU594967.1"/>
</dbReference>
<dbReference type="InterPro" id="IPR051686">
    <property type="entry name" value="Lipoprotein_DolP"/>
</dbReference>
<dbReference type="Pfam" id="PF04972">
    <property type="entry name" value="BON"/>
    <property type="match status" value="2"/>
</dbReference>
<organism evidence="3 4">
    <name type="scientific">Celerinatantimonas diazotrophica</name>
    <dbReference type="NCBI Taxonomy" id="412034"/>
    <lineage>
        <taxon>Bacteria</taxon>
        <taxon>Pseudomonadati</taxon>
        <taxon>Pseudomonadota</taxon>
        <taxon>Gammaproteobacteria</taxon>
        <taxon>Celerinatantimonadaceae</taxon>
        <taxon>Celerinatantimonas</taxon>
    </lineage>
</organism>
<evidence type="ECO:0000259" key="2">
    <source>
        <dbReference type="PROSITE" id="PS50914"/>
    </source>
</evidence>
<dbReference type="PANTHER" id="PTHR34606:SF15">
    <property type="entry name" value="BON DOMAIN-CONTAINING PROTEIN"/>
    <property type="match status" value="1"/>
</dbReference>
<sequence length="186" mass="19768">MKLTQIAAVMALTTVLAAPSVFAQSWQGKAKDAWLDGKVETAIALNQALNSFEINTDVSEGKVTLTGTVKTDAEKELAGEISKNVDGVQSVDNELAVQSDVSLSDKMNHAGKAFANKWNDLTTIAMIKAQFAASKSLSVTDIHVSANNGVVTLTGHVDSLAAKDLAESKAMHHDHVKKVVNKLRVD</sequence>
<feature type="domain" description="BON" evidence="2">
    <location>
        <begin position="31"/>
        <end position="99"/>
    </location>
</feature>
<dbReference type="PANTHER" id="PTHR34606">
    <property type="entry name" value="BON DOMAIN-CONTAINING PROTEIN"/>
    <property type="match status" value="1"/>
</dbReference>
<dbReference type="PROSITE" id="PS50914">
    <property type="entry name" value="BON"/>
    <property type="match status" value="2"/>
</dbReference>
<dbReference type="AlphaFoldDB" id="A0A4R1JA41"/>
<evidence type="ECO:0000313" key="4">
    <source>
        <dbReference type="Proteomes" id="UP000295565"/>
    </source>
</evidence>
<dbReference type="SMART" id="SM00749">
    <property type="entry name" value="BON"/>
    <property type="match status" value="2"/>
</dbReference>
<comment type="caution">
    <text evidence="3">The sequence shown here is derived from an EMBL/GenBank/DDBJ whole genome shotgun (WGS) entry which is preliminary data.</text>
</comment>
<dbReference type="InterPro" id="IPR007055">
    <property type="entry name" value="BON_dom"/>
</dbReference>
<gene>
    <name evidence="3" type="ORF">EV690_3121</name>
</gene>
<dbReference type="EMBL" id="SMGD01000016">
    <property type="protein sequence ID" value="TCK46969.1"/>
    <property type="molecule type" value="Genomic_DNA"/>
</dbReference>
<protein>
    <submittedName>
        <fullName evidence="3">Osmotically-inducible protein OsmY</fullName>
    </submittedName>
</protein>
<dbReference type="Proteomes" id="UP000295565">
    <property type="component" value="Unassembled WGS sequence"/>
</dbReference>
<feature type="chain" id="PRO_5020555746" evidence="1">
    <location>
        <begin position="24"/>
        <end position="186"/>
    </location>
</feature>
<dbReference type="InterPro" id="IPR014004">
    <property type="entry name" value="Transpt-assoc_nodulatn_dom_bac"/>
</dbReference>
<keyword evidence="1" id="KW-0732">Signal</keyword>
<evidence type="ECO:0000256" key="1">
    <source>
        <dbReference type="SAM" id="SignalP"/>
    </source>
</evidence>
<feature type="domain" description="BON" evidence="2">
    <location>
        <begin position="119"/>
        <end position="186"/>
    </location>
</feature>
<proteinExistence type="predicted"/>
<name>A0A4R1JA41_9GAMM</name>
<accession>A0A4R1JA41</accession>
<keyword evidence="4" id="KW-1185">Reference proteome</keyword>